<dbReference type="PROSITE" id="PS51186">
    <property type="entry name" value="GNAT"/>
    <property type="match status" value="1"/>
</dbReference>
<feature type="domain" description="N-acetyltransferase" evidence="1">
    <location>
        <begin position="1"/>
        <end position="151"/>
    </location>
</feature>
<dbReference type="GO" id="GO:0016747">
    <property type="term" value="F:acyltransferase activity, transferring groups other than amino-acyl groups"/>
    <property type="evidence" value="ECO:0007669"/>
    <property type="project" value="InterPro"/>
</dbReference>
<dbReference type="RefSeq" id="WP_215627933.1">
    <property type="nucleotide sequence ID" value="NZ_CP067089.2"/>
</dbReference>
<dbReference type="KEGG" id="bhc:JFL75_06850"/>
<dbReference type="InterPro" id="IPR016181">
    <property type="entry name" value="Acyl_CoA_acyltransferase"/>
</dbReference>
<dbReference type="CDD" id="cd04301">
    <property type="entry name" value="NAT_SF"/>
    <property type="match status" value="1"/>
</dbReference>
<dbReference type="InterPro" id="IPR000182">
    <property type="entry name" value="GNAT_dom"/>
</dbReference>
<dbReference type="Pfam" id="PF00583">
    <property type="entry name" value="Acetyltransf_1"/>
    <property type="match status" value="1"/>
</dbReference>
<keyword evidence="3" id="KW-1185">Reference proteome</keyword>
<dbReference type="Gene3D" id="3.40.630.30">
    <property type="match status" value="1"/>
</dbReference>
<dbReference type="SUPFAM" id="SSF55729">
    <property type="entry name" value="Acyl-CoA N-acyltransferases (Nat)"/>
    <property type="match status" value="1"/>
</dbReference>
<sequence length="164" mass="18181">MEIMQAENGDLAEILELQYRAFQSEAELAGDYAIPPLLQTLPEFEAEFRRGIVLKAVDESGQIIGSVRAYAENGTLYIGKLIVHPDFQGRGTGTRLLAAIETRCPQPRYELFTGDKSAGNLRLYEKQGYRPFAEKEIKPGLRFIYLEKNAGTGAAPVRDPTSGQ</sequence>
<evidence type="ECO:0000259" key="1">
    <source>
        <dbReference type="PROSITE" id="PS51186"/>
    </source>
</evidence>
<protein>
    <submittedName>
        <fullName evidence="2">GNAT family N-acetyltransferase</fullName>
    </submittedName>
</protein>
<dbReference type="EMBL" id="CP067089">
    <property type="protein sequence ID" value="QQO10628.1"/>
    <property type="molecule type" value="Genomic_DNA"/>
</dbReference>
<evidence type="ECO:0000313" key="3">
    <source>
        <dbReference type="Proteomes" id="UP000595917"/>
    </source>
</evidence>
<dbReference type="AlphaFoldDB" id="A0A7T7XQH9"/>
<name>A0A7T7XQH9_9SPIR</name>
<dbReference type="Proteomes" id="UP000595917">
    <property type="component" value="Chromosome"/>
</dbReference>
<reference evidence="2" key="1">
    <citation type="submission" date="2021-01" db="EMBL/GenBank/DDBJ databases">
        <title>Description of Breznakiella homolactica.</title>
        <authorList>
            <person name="Song Y."/>
            <person name="Brune A."/>
        </authorList>
    </citation>
    <scope>NUCLEOTIDE SEQUENCE</scope>
    <source>
        <strain evidence="2">RmG30</strain>
    </source>
</reference>
<proteinExistence type="predicted"/>
<evidence type="ECO:0000313" key="2">
    <source>
        <dbReference type="EMBL" id="QQO10628.1"/>
    </source>
</evidence>
<organism evidence="2 3">
    <name type="scientific">Breznakiella homolactica</name>
    <dbReference type="NCBI Taxonomy" id="2798577"/>
    <lineage>
        <taxon>Bacteria</taxon>
        <taxon>Pseudomonadati</taxon>
        <taxon>Spirochaetota</taxon>
        <taxon>Spirochaetia</taxon>
        <taxon>Spirochaetales</taxon>
        <taxon>Breznakiellaceae</taxon>
        <taxon>Breznakiella</taxon>
    </lineage>
</organism>
<gene>
    <name evidence="2" type="ORF">JFL75_06850</name>
</gene>
<accession>A0A7T7XQH9</accession>